<dbReference type="SUPFAM" id="SSF52096">
    <property type="entry name" value="ClpP/crotonase"/>
    <property type="match status" value="1"/>
</dbReference>
<dbReference type="NCBIfam" id="NF041504">
    <property type="entry name" value="AccA_sub"/>
    <property type="match status" value="1"/>
</dbReference>
<sequence>MDLKFLDFEQPIAELQAKIEELRKVELDNNFDISETLKLLEQKCESLTESIFADLSDWQISQLSRHPGRPYTLDYIDLIFTEFHELHGDRSYADDPAIVCGMARLEGQPVVVIGHQKGRDTKEKIYRNFGMPRPEGYRKALRVMKLAERFKLPIICLIDTPGAYPGIGAEERGQSEAIARNLFEMSKLRTPIICTVIGEGGSGGALAIGVGDRLLMLEYSTYAVISPEGCASILWKSADKAQLAAEAMGITSDRVREQGFLDEVIREPVGGGHRNFEKIAANLQDALSRHLNDLNQQAENLDLLLERRYQRIMRFGSYIEEPVK</sequence>
<evidence type="ECO:0000313" key="13">
    <source>
        <dbReference type="EMBL" id="MBD9355306.1"/>
    </source>
</evidence>
<keyword evidence="11" id="KW-0175">Coiled coil</keyword>
<dbReference type="InterPro" id="IPR001095">
    <property type="entry name" value="Acetyl_CoA_COase_a_su"/>
</dbReference>
<evidence type="ECO:0000256" key="3">
    <source>
        <dbReference type="ARBA" id="ARBA00022679"/>
    </source>
</evidence>
<gene>
    <name evidence="10 13" type="primary">accA</name>
    <name evidence="13" type="ORF">IE877_05340</name>
</gene>
<keyword evidence="4 10" id="KW-0547">Nucleotide-binding</keyword>
<reference evidence="13 14" key="1">
    <citation type="submission" date="2020-09" db="EMBL/GenBank/DDBJ databases">
        <title>Methylomonas albis sp. nov. and Methylomonas fluvii sp. nov.: Two cold-adapted methanotrophs from the River Elbe and an amended description of Methylovulum psychrotolerans strain Eb1.</title>
        <authorList>
            <person name="Bussmann I.K."/>
            <person name="Klings K.-W."/>
            <person name="Warnstedt J."/>
            <person name="Hoppert M."/>
            <person name="Saborowski A."/>
            <person name="Horn F."/>
            <person name="Liebner S."/>
        </authorList>
    </citation>
    <scope>NUCLEOTIDE SEQUENCE [LARGE SCALE GENOMIC DNA]</scope>
    <source>
        <strain evidence="13 14">EbA</strain>
    </source>
</reference>
<comment type="caution">
    <text evidence="13">The sequence shown here is derived from an EMBL/GenBank/DDBJ whole genome shotgun (WGS) entry which is preliminary data.</text>
</comment>
<organism evidence="13 14">
    <name type="scientific">Methylomonas albis</name>
    <dbReference type="NCBI Taxonomy" id="1854563"/>
    <lineage>
        <taxon>Bacteria</taxon>
        <taxon>Pseudomonadati</taxon>
        <taxon>Pseudomonadota</taxon>
        <taxon>Gammaproteobacteria</taxon>
        <taxon>Methylococcales</taxon>
        <taxon>Methylococcaceae</taxon>
        <taxon>Methylomonas</taxon>
    </lineage>
</organism>
<feature type="domain" description="CoA carboxyltransferase C-terminal" evidence="12">
    <location>
        <begin position="39"/>
        <end position="293"/>
    </location>
</feature>
<keyword evidence="2 10" id="KW-0444">Lipid biosynthesis</keyword>
<keyword evidence="8 10" id="KW-0275">Fatty acid biosynthesis</keyword>
<dbReference type="InterPro" id="IPR011763">
    <property type="entry name" value="COA_CT_C"/>
</dbReference>
<dbReference type="PANTHER" id="PTHR42853">
    <property type="entry name" value="ACETYL-COENZYME A CARBOXYLASE CARBOXYL TRANSFERASE SUBUNIT ALPHA"/>
    <property type="match status" value="1"/>
</dbReference>
<comment type="pathway">
    <text evidence="1 10">Lipid metabolism; malonyl-CoA biosynthesis; malonyl-CoA from acetyl-CoA: step 1/1.</text>
</comment>
<comment type="similarity">
    <text evidence="10">Belongs to the AccA family.</text>
</comment>
<evidence type="ECO:0000256" key="2">
    <source>
        <dbReference type="ARBA" id="ARBA00022516"/>
    </source>
</evidence>
<dbReference type="PRINTS" id="PR01069">
    <property type="entry name" value="ACCCTRFRASEA"/>
</dbReference>
<evidence type="ECO:0000256" key="7">
    <source>
        <dbReference type="ARBA" id="ARBA00023098"/>
    </source>
</evidence>
<dbReference type="NCBIfam" id="NF004344">
    <property type="entry name" value="PRK05724.1"/>
    <property type="match status" value="1"/>
</dbReference>
<evidence type="ECO:0000259" key="12">
    <source>
        <dbReference type="PROSITE" id="PS50989"/>
    </source>
</evidence>
<keyword evidence="14" id="KW-1185">Reference proteome</keyword>
<accession>A0ABR9CWP5</accession>
<keyword evidence="6 10" id="KW-0067">ATP-binding</keyword>
<dbReference type="PROSITE" id="PS50989">
    <property type="entry name" value="COA_CT_CTER"/>
    <property type="match status" value="1"/>
</dbReference>
<dbReference type="NCBIfam" id="TIGR00513">
    <property type="entry name" value="accA"/>
    <property type="match status" value="1"/>
</dbReference>
<dbReference type="Proteomes" id="UP000652176">
    <property type="component" value="Unassembled WGS sequence"/>
</dbReference>
<keyword evidence="5 10" id="KW-0276">Fatty acid metabolism</keyword>
<dbReference type="HAMAP" id="MF_00823">
    <property type="entry name" value="AcetylCoA_CT_alpha"/>
    <property type="match status" value="1"/>
</dbReference>
<feature type="coiled-coil region" evidence="11">
    <location>
        <begin position="280"/>
        <end position="311"/>
    </location>
</feature>
<evidence type="ECO:0000256" key="6">
    <source>
        <dbReference type="ARBA" id="ARBA00022840"/>
    </source>
</evidence>
<protein>
    <recommendedName>
        <fullName evidence="10">Acetyl-coenzyme A carboxylase carboxyl transferase subunit alpha</fullName>
        <shortName evidence="10">ACCase subunit alpha</shortName>
        <shortName evidence="10">Acetyl-CoA carboxylase carboxyltransferase subunit alpha</shortName>
        <ecNumber evidence="10">2.1.3.15</ecNumber>
    </recommendedName>
</protein>
<dbReference type="EC" id="2.1.3.15" evidence="10"/>
<keyword evidence="10" id="KW-0963">Cytoplasm</keyword>
<evidence type="ECO:0000256" key="10">
    <source>
        <dbReference type="HAMAP-Rule" id="MF_00823"/>
    </source>
</evidence>
<proteinExistence type="inferred from homology"/>
<evidence type="ECO:0000256" key="4">
    <source>
        <dbReference type="ARBA" id="ARBA00022741"/>
    </source>
</evidence>
<dbReference type="RefSeq" id="WP_192373692.1">
    <property type="nucleotide sequence ID" value="NZ_CAJHIV010000001.1"/>
</dbReference>
<comment type="subcellular location">
    <subcellularLocation>
        <location evidence="10">Cytoplasm</location>
    </subcellularLocation>
</comment>
<evidence type="ECO:0000256" key="11">
    <source>
        <dbReference type="SAM" id="Coils"/>
    </source>
</evidence>
<evidence type="ECO:0000256" key="8">
    <source>
        <dbReference type="ARBA" id="ARBA00023160"/>
    </source>
</evidence>
<evidence type="ECO:0000313" key="14">
    <source>
        <dbReference type="Proteomes" id="UP000652176"/>
    </source>
</evidence>
<evidence type="ECO:0000256" key="5">
    <source>
        <dbReference type="ARBA" id="ARBA00022832"/>
    </source>
</evidence>
<dbReference type="PANTHER" id="PTHR42853:SF3">
    <property type="entry name" value="ACETYL-COENZYME A CARBOXYLASE CARBOXYL TRANSFERASE SUBUNIT ALPHA, CHLOROPLASTIC"/>
    <property type="match status" value="1"/>
</dbReference>
<comment type="subunit">
    <text evidence="10">Acetyl-CoA carboxylase is a heterohexamer composed of biotin carboxyl carrier protein (AccB), biotin carboxylase (AccC) and two subunits each of ACCase subunit alpha (AccA) and ACCase subunit beta (AccD).</text>
</comment>
<keyword evidence="3 10" id="KW-0808">Transferase</keyword>
<keyword evidence="7 10" id="KW-0443">Lipid metabolism</keyword>
<evidence type="ECO:0000256" key="9">
    <source>
        <dbReference type="ARBA" id="ARBA00049152"/>
    </source>
</evidence>
<evidence type="ECO:0000256" key="1">
    <source>
        <dbReference type="ARBA" id="ARBA00004956"/>
    </source>
</evidence>
<dbReference type="InterPro" id="IPR029045">
    <property type="entry name" value="ClpP/crotonase-like_dom_sf"/>
</dbReference>
<comment type="function">
    <text evidence="10">Component of the acetyl coenzyme A carboxylase (ACC) complex. First, biotin carboxylase catalyzes the carboxylation of biotin on its carrier protein (BCCP) and then the CO(2) group is transferred by the carboxyltransferase to acetyl-CoA to form malonyl-CoA.</text>
</comment>
<dbReference type="Pfam" id="PF03255">
    <property type="entry name" value="ACCA"/>
    <property type="match status" value="1"/>
</dbReference>
<name>A0ABR9CWP5_9GAMM</name>
<comment type="catalytic activity">
    <reaction evidence="9 10">
        <text>N(6)-carboxybiotinyl-L-lysyl-[protein] + acetyl-CoA = N(6)-biotinyl-L-lysyl-[protein] + malonyl-CoA</text>
        <dbReference type="Rhea" id="RHEA:54728"/>
        <dbReference type="Rhea" id="RHEA-COMP:10505"/>
        <dbReference type="Rhea" id="RHEA-COMP:10506"/>
        <dbReference type="ChEBI" id="CHEBI:57288"/>
        <dbReference type="ChEBI" id="CHEBI:57384"/>
        <dbReference type="ChEBI" id="CHEBI:83144"/>
        <dbReference type="ChEBI" id="CHEBI:83145"/>
        <dbReference type="EC" id="2.1.3.15"/>
    </reaction>
</comment>
<dbReference type="Gene3D" id="3.90.226.10">
    <property type="entry name" value="2-enoyl-CoA Hydratase, Chain A, domain 1"/>
    <property type="match status" value="1"/>
</dbReference>
<dbReference type="EMBL" id="JACXSS010000001">
    <property type="protein sequence ID" value="MBD9355306.1"/>
    <property type="molecule type" value="Genomic_DNA"/>
</dbReference>
<dbReference type="GO" id="GO:0016740">
    <property type="term" value="F:transferase activity"/>
    <property type="evidence" value="ECO:0007669"/>
    <property type="project" value="UniProtKB-KW"/>
</dbReference>